<dbReference type="RefSeq" id="WP_075105549.1">
    <property type="nucleotide sequence ID" value="NZ_MSJM01000010.1"/>
</dbReference>
<accession>A0A1Q8E5I1</accession>
<comment type="caution">
    <text evidence="1">The sequence shown here is derived from an EMBL/GenBank/DDBJ whole genome shotgun (WGS) entry which is preliminary data.</text>
</comment>
<reference evidence="2" key="1">
    <citation type="submission" date="2016-12" db="EMBL/GenBank/DDBJ databases">
        <authorList>
            <person name="Gulvik C.A."/>
        </authorList>
    </citation>
    <scope>NUCLEOTIDE SEQUENCE [LARGE SCALE GENOMIC DNA]</scope>
    <source>
        <strain evidence="2">NED12-00049-6B</strain>
    </source>
</reference>
<gene>
    <name evidence="1" type="ORF">BU202_09535</name>
</gene>
<dbReference type="Proteomes" id="UP000186890">
    <property type="component" value="Unassembled WGS sequence"/>
</dbReference>
<keyword evidence="2" id="KW-1185">Reference proteome</keyword>
<dbReference type="OrthoDB" id="2221648at2"/>
<dbReference type="EMBL" id="MSJM01000010">
    <property type="protein sequence ID" value="OLF47054.1"/>
    <property type="molecule type" value="Genomic_DNA"/>
</dbReference>
<organism evidence="1 2">
    <name type="scientific">Streptococcus cuniculi</name>
    <dbReference type="NCBI Taxonomy" id="1432788"/>
    <lineage>
        <taxon>Bacteria</taxon>
        <taxon>Bacillati</taxon>
        <taxon>Bacillota</taxon>
        <taxon>Bacilli</taxon>
        <taxon>Lactobacillales</taxon>
        <taxon>Streptococcaceae</taxon>
        <taxon>Streptococcus</taxon>
    </lineage>
</organism>
<proteinExistence type="predicted"/>
<sequence>MTLLERYQSDSGWMSEEDYRVYLEKLQASSRLDNEVLAFAEKGLIHDSSLQRIRLDFENSFMEIELSDYECEYVYYLSYKGVDFSKTVLVLENQIQFLVDEISLEERYVKHDLLVTSWSSQNPNPVMMTIICQEMALHREKQVR</sequence>
<name>A0A1Q8E5I1_9STRE</name>
<evidence type="ECO:0000313" key="1">
    <source>
        <dbReference type="EMBL" id="OLF47054.1"/>
    </source>
</evidence>
<protein>
    <submittedName>
        <fullName evidence="1">Uncharacterized protein</fullName>
    </submittedName>
</protein>
<dbReference type="AlphaFoldDB" id="A0A1Q8E5I1"/>
<evidence type="ECO:0000313" key="2">
    <source>
        <dbReference type="Proteomes" id="UP000186890"/>
    </source>
</evidence>